<organism evidence="6 7">
    <name type="scientific">Lentisphaera profundi</name>
    <dbReference type="NCBI Taxonomy" id="1658616"/>
    <lineage>
        <taxon>Bacteria</taxon>
        <taxon>Pseudomonadati</taxon>
        <taxon>Lentisphaerota</taxon>
        <taxon>Lentisphaeria</taxon>
        <taxon>Lentisphaerales</taxon>
        <taxon>Lentisphaeraceae</taxon>
        <taxon>Lentisphaera</taxon>
    </lineage>
</organism>
<evidence type="ECO:0000256" key="2">
    <source>
        <dbReference type="ARBA" id="ARBA00023015"/>
    </source>
</evidence>
<dbReference type="PROSITE" id="PS50931">
    <property type="entry name" value="HTH_LYSR"/>
    <property type="match status" value="1"/>
</dbReference>
<dbReference type="EMBL" id="CP117812">
    <property type="protein sequence ID" value="WDE98986.1"/>
    <property type="molecule type" value="Genomic_DNA"/>
</dbReference>
<evidence type="ECO:0000256" key="1">
    <source>
        <dbReference type="ARBA" id="ARBA00009437"/>
    </source>
</evidence>
<dbReference type="PANTHER" id="PTHR30126:SF88">
    <property type="entry name" value="TRANSCRIPTIONAL REGULATOR-RELATED"/>
    <property type="match status" value="1"/>
</dbReference>
<dbReference type="PANTHER" id="PTHR30126">
    <property type="entry name" value="HTH-TYPE TRANSCRIPTIONAL REGULATOR"/>
    <property type="match status" value="1"/>
</dbReference>
<sequence>MTLDQLEILEAVVSTGSFRAAADQLGRTQPAISIAVKKLEDELKLQIFVRSHRHTQLTPAGERIFEEARYILKGSQRLKDLSRYLNSENEPVLRLAVDVVSPLNQLLPSLRSFFSMHKQTQLDLSFEVLGGVIEKLEQEKADLVISNLSSTQTKVESLPIWEVEMIPVCAPAYMDLQGNGFIEEVKLRDYTQIVISETSEARSSRQSILDGAHQWYVSSLEIKYELILAGMGWGSMPRDKVADDLAKGKLLSLHSENLNSQNIPFYMFRRQDKLHGPVATALWSHFLDQVELRPETT</sequence>
<dbReference type="RefSeq" id="WP_274153849.1">
    <property type="nucleotide sequence ID" value="NZ_CP117812.1"/>
</dbReference>
<evidence type="ECO:0000259" key="5">
    <source>
        <dbReference type="PROSITE" id="PS50931"/>
    </source>
</evidence>
<protein>
    <submittedName>
        <fullName evidence="6">LysR family transcriptional regulator</fullName>
    </submittedName>
</protein>
<keyword evidence="2" id="KW-0805">Transcription regulation</keyword>
<dbReference type="SUPFAM" id="SSF53850">
    <property type="entry name" value="Periplasmic binding protein-like II"/>
    <property type="match status" value="1"/>
</dbReference>
<dbReference type="InterPro" id="IPR000847">
    <property type="entry name" value="LysR_HTH_N"/>
</dbReference>
<gene>
    <name evidence="6" type="ORF">PQO03_14200</name>
</gene>
<keyword evidence="3" id="KW-0238">DNA-binding</keyword>
<dbReference type="Proteomes" id="UP001214250">
    <property type="component" value="Chromosome 2"/>
</dbReference>
<dbReference type="Gene3D" id="3.40.190.290">
    <property type="match status" value="1"/>
</dbReference>
<evidence type="ECO:0000313" key="7">
    <source>
        <dbReference type="Proteomes" id="UP001214250"/>
    </source>
</evidence>
<accession>A0ABY7VYL1</accession>
<reference evidence="6 7" key="1">
    <citation type="submission" date="2023-02" db="EMBL/GenBank/DDBJ databases">
        <title>Genome sequence of Lentisphaera profundi SAORIC-696.</title>
        <authorList>
            <person name="Kim e."/>
            <person name="Cho J.-C."/>
            <person name="Choi A."/>
            <person name="Kang I."/>
        </authorList>
    </citation>
    <scope>NUCLEOTIDE SEQUENCE [LARGE SCALE GENOMIC DNA]</scope>
    <source>
        <strain evidence="6 7">SAORIC-696</strain>
    </source>
</reference>
<keyword evidence="4" id="KW-0804">Transcription</keyword>
<dbReference type="Pfam" id="PF03466">
    <property type="entry name" value="LysR_substrate"/>
    <property type="match status" value="1"/>
</dbReference>
<evidence type="ECO:0000256" key="3">
    <source>
        <dbReference type="ARBA" id="ARBA00023125"/>
    </source>
</evidence>
<dbReference type="InterPro" id="IPR036390">
    <property type="entry name" value="WH_DNA-bd_sf"/>
</dbReference>
<dbReference type="PRINTS" id="PR00039">
    <property type="entry name" value="HTHLYSR"/>
</dbReference>
<feature type="domain" description="HTH lysR-type" evidence="5">
    <location>
        <begin position="1"/>
        <end position="58"/>
    </location>
</feature>
<keyword evidence="7" id="KW-1185">Reference proteome</keyword>
<dbReference type="Gene3D" id="1.10.10.10">
    <property type="entry name" value="Winged helix-like DNA-binding domain superfamily/Winged helix DNA-binding domain"/>
    <property type="match status" value="1"/>
</dbReference>
<dbReference type="InterPro" id="IPR036388">
    <property type="entry name" value="WH-like_DNA-bd_sf"/>
</dbReference>
<name>A0ABY7VYL1_9BACT</name>
<dbReference type="SUPFAM" id="SSF46785">
    <property type="entry name" value="Winged helix' DNA-binding domain"/>
    <property type="match status" value="1"/>
</dbReference>
<dbReference type="Pfam" id="PF00126">
    <property type="entry name" value="HTH_1"/>
    <property type="match status" value="1"/>
</dbReference>
<proteinExistence type="inferred from homology"/>
<dbReference type="InterPro" id="IPR005119">
    <property type="entry name" value="LysR_subst-bd"/>
</dbReference>
<comment type="similarity">
    <text evidence="1">Belongs to the LysR transcriptional regulatory family.</text>
</comment>
<evidence type="ECO:0000313" key="6">
    <source>
        <dbReference type="EMBL" id="WDE98986.1"/>
    </source>
</evidence>
<evidence type="ECO:0000256" key="4">
    <source>
        <dbReference type="ARBA" id="ARBA00023163"/>
    </source>
</evidence>